<dbReference type="Gene3D" id="2.170.130.10">
    <property type="entry name" value="TonB-dependent receptor, plug domain"/>
    <property type="match status" value="1"/>
</dbReference>
<evidence type="ECO:0000256" key="8">
    <source>
        <dbReference type="PROSITE-ProRule" id="PRU01360"/>
    </source>
</evidence>
<organism evidence="13 14">
    <name type="scientific">Wenzhouxiangella sediminis</name>
    <dbReference type="NCBI Taxonomy" id="1792836"/>
    <lineage>
        <taxon>Bacteria</taxon>
        <taxon>Pseudomonadati</taxon>
        <taxon>Pseudomonadota</taxon>
        <taxon>Gammaproteobacteria</taxon>
        <taxon>Chromatiales</taxon>
        <taxon>Wenzhouxiangellaceae</taxon>
        <taxon>Wenzhouxiangella</taxon>
    </lineage>
</organism>
<keyword evidence="14" id="KW-1185">Reference proteome</keyword>
<sequence length="606" mass="66549">MTTAARIAAALVLATGVASQQAARAQGEPTASLDPLLVSATPAGGTLSESFQSVTVIDRQQIESWPAATLADLLAGVAGVDIRRRGEPGVQADVGIRGTGFEQTVILLDGMPMGDPQTGHHNLNLPVPIEHIERIEVVKGPGAMAYGGKATGGVINIVTRKGGDTSLAAQARVGSHDTRSGMLAGAAAWGRSDHRLSLDHLQTDGHLPERRADAELTRGLYTGGADFGRTDLRWGLGAENRDFGAWKFYTADYPDQRERTRTRTAWLAADTRAGEWTLSPQAWRREHDDRFRTIVFGTAYINRHETRVQGLRLAGRRSWGGGVTALGVSHASERIDSNALDRHDRDESQAWLVHRQPLGQRTALEAGLTLVDYSDYGSYGLPSIAVRHRIGEHWTAFASVARSARVPSYTELFLQTSGNLGNPDLEPERSDYAEAGLRFRAGAHRLNLALFERRTDRLIDWARSPGEVQWQADQFEGHRSQGGEVEWRWFPAHRWLERVDLAATVLDTELDDRGLEIKYALDHVELGLTGGAVWRLAEALRLTTRARYTDRSSGESGTLLDLRLGWQLSGVELFVEGNNLLDERLVEAGFAPLPGRWLYAGIRADY</sequence>
<evidence type="ECO:0000256" key="9">
    <source>
        <dbReference type="RuleBase" id="RU003357"/>
    </source>
</evidence>
<dbReference type="GO" id="GO:0044718">
    <property type="term" value="P:siderophore transmembrane transport"/>
    <property type="evidence" value="ECO:0007669"/>
    <property type="project" value="TreeGrafter"/>
</dbReference>
<keyword evidence="5 9" id="KW-0798">TonB box</keyword>
<keyword evidence="7 8" id="KW-0998">Cell outer membrane</keyword>
<dbReference type="Pfam" id="PF00593">
    <property type="entry name" value="TonB_dep_Rec_b-barrel"/>
    <property type="match status" value="1"/>
</dbReference>
<dbReference type="InterPro" id="IPR012910">
    <property type="entry name" value="Plug_dom"/>
</dbReference>
<comment type="similarity">
    <text evidence="8 9">Belongs to the TonB-dependent receptor family.</text>
</comment>
<keyword evidence="13" id="KW-0675">Receptor</keyword>
<accession>A0A3E1K6N9</accession>
<proteinExistence type="inferred from homology"/>
<name>A0A3E1K6N9_9GAMM</name>
<evidence type="ECO:0000313" key="14">
    <source>
        <dbReference type="Proteomes" id="UP000260351"/>
    </source>
</evidence>
<dbReference type="InterPro" id="IPR036942">
    <property type="entry name" value="Beta-barrel_TonB_sf"/>
</dbReference>
<keyword evidence="3 8" id="KW-1134">Transmembrane beta strand</keyword>
<dbReference type="PANTHER" id="PTHR30069">
    <property type="entry name" value="TONB-DEPENDENT OUTER MEMBRANE RECEPTOR"/>
    <property type="match status" value="1"/>
</dbReference>
<reference evidence="13 14" key="1">
    <citation type="submission" date="2018-08" db="EMBL/GenBank/DDBJ databases">
        <title>Wenzhouxiangella salilacus sp. nov., a novel bacterium isolated from a saline lake in Xinjiang Province, China.</title>
        <authorList>
            <person name="Han S."/>
        </authorList>
    </citation>
    <scope>NUCLEOTIDE SEQUENCE [LARGE SCALE GENOMIC DNA]</scope>
    <source>
        <strain evidence="13 14">XDB06</strain>
    </source>
</reference>
<dbReference type="AlphaFoldDB" id="A0A3E1K6N9"/>
<dbReference type="GO" id="GO:0015344">
    <property type="term" value="F:siderophore uptake transmembrane transporter activity"/>
    <property type="evidence" value="ECO:0007669"/>
    <property type="project" value="TreeGrafter"/>
</dbReference>
<dbReference type="Proteomes" id="UP000260351">
    <property type="component" value="Unassembled WGS sequence"/>
</dbReference>
<comment type="caution">
    <text evidence="13">The sequence shown here is derived from an EMBL/GenBank/DDBJ whole genome shotgun (WGS) entry which is preliminary data.</text>
</comment>
<dbReference type="PROSITE" id="PS52016">
    <property type="entry name" value="TONB_DEPENDENT_REC_3"/>
    <property type="match status" value="1"/>
</dbReference>
<feature type="signal peptide" evidence="10">
    <location>
        <begin position="1"/>
        <end position="22"/>
    </location>
</feature>
<feature type="domain" description="TonB-dependent receptor-like beta-barrel" evidence="11">
    <location>
        <begin position="215"/>
        <end position="580"/>
    </location>
</feature>
<dbReference type="RefSeq" id="WP_116651269.1">
    <property type="nucleotide sequence ID" value="NZ_QUZK01000042.1"/>
</dbReference>
<dbReference type="InterPro" id="IPR039426">
    <property type="entry name" value="TonB-dep_rcpt-like"/>
</dbReference>
<dbReference type="GO" id="GO:0009279">
    <property type="term" value="C:cell outer membrane"/>
    <property type="evidence" value="ECO:0007669"/>
    <property type="project" value="UniProtKB-SubCell"/>
</dbReference>
<evidence type="ECO:0000256" key="6">
    <source>
        <dbReference type="ARBA" id="ARBA00023136"/>
    </source>
</evidence>
<evidence type="ECO:0000256" key="4">
    <source>
        <dbReference type="ARBA" id="ARBA00022692"/>
    </source>
</evidence>
<evidence type="ECO:0000256" key="10">
    <source>
        <dbReference type="SAM" id="SignalP"/>
    </source>
</evidence>
<feature type="chain" id="PRO_5017795652" evidence="10">
    <location>
        <begin position="23"/>
        <end position="606"/>
    </location>
</feature>
<keyword evidence="2 8" id="KW-0813">Transport</keyword>
<evidence type="ECO:0000256" key="1">
    <source>
        <dbReference type="ARBA" id="ARBA00004571"/>
    </source>
</evidence>
<feature type="domain" description="TonB-dependent receptor plug" evidence="12">
    <location>
        <begin position="48"/>
        <end position="154"/>
    </location>
</feature>
<evidence type="ECO:0000256" key="5">
    <source>
        <dbReference type="ARBA" id="ARBA00023077"/>
    </source>
</evidence>
<dbReference type="OrthoDB" id="9815954at2"/>
<evidence type="ECO:0000256" key="3">
    <source>
        <dbReference type="ARBA" id="ARBA00022452"/>
    </source>
</evidence>
<keyword evidence="6 8" id="KW-0472">Membrane</keyword>
<comment type="subcellular location">
    <subcellularLocation>
        <location evidence="1 8">Cell outer membrane</location>
        <topology evidence="1 8">Multi-pass membrane protein</topology>
    </subcellularLocation>
</comment>
<evidence type="ECO:0000259" key="12">
    <source>
        <dbReference type="Pfam" id="PF07715"/>
    </source>
</evidence>
<evidence type="ECO:0000256" key="2">
    <source>
        <dbReference type="ARBA" id="ARBA00022448"/>
    </source>
</evidence>
<protein>
    <submittedName>
        <fullName evidence="13">TonB-dependent receptor</fullName>
    </submittedName>
</protein>
<evidence type="ECO:0000259" key="11">
    <source>
        <dbReference type="Pfam" id="PF00593"/>
    </source>
</evidence>
<dbReference type="Gene3D" id="2.40.170.20">
    <property type="entry name" value="TonB-dependent receptor, beta-barrel domain"/>
    <property type="match status" value="1"/>
</dbReference>
<dbReference type="PANTHER" id="PTHR30069:SF28">
    <property type="entry name" value="TONB-DEPENDENT RECEPTOR YNCD-RELATED"/>
    <property type="match status" value="1"/>
</dbReference>
<dbReference type="InterPro" id="IPR000531">
    <property type="entry name" value="Beta-barrel_TonB"/>
</dbReference>
<evidence type="ECO:0000313" key="13">
    <source>
        <dbReference type="EMBL" id="RFF29685.1"/>
    </source>
</evidence>
<dbReference type="SUPFAM" id="SSF56935">
    <property type="entry name" value="Porins"/>
    <property type="match status" value="1"/>
</dbReference>
<keyword evidence="4 8" id="KW-0812">Transmembrane</keyword>
<dbReference type="EMBL" id="QUZK01000042">
    <property type="protein sequence ID" value="RFF29685.1"/>
    <property type="molecule type" value="Genomic_DNA"/>
</dbReference>
<dbReference type="InterPro" id="IPR037066">
    <property type="entry name" value="Plug_dom_sf"/>
</dbReference>
<keyword evidence="10" id="KW-0732">Signal</keyword>
<gene>
    <name evidence="13" type="ORF">DZC52_11380</name>
</gene>
<dbReference type="Pfam" id="PF07715">
    <property type="entry name" value="Plug"/>
    <property type="match status" value="1"/>
</dbReference>
<evidence type="ECO:0000256" key="7">
    <source>
        <dbReference type="ARBA" id="ARBA00023237"/>
    </source>
</evidence>